<dbReference type="Pfam" id="PF00501">
    <property type="entry name" value="AMP-binding"/>
    <property type="match status" value="1"/>
</dbReference>
<evidence type="ECO:0000256" key="3">
    <source>
        <dbReference type="ARBA" id="ARBA00022857"/>
    </source>
</evidence>
<keyword evidence="2" id="KW-0597">Phosphoprotein</keyword>
<evidence type="ECO:0000256" key="1">
    <source>
        <dbReference type="ARBA" id="ARBA00022450"/>
    </source>
</evidence>
<comment type="caution">
    <text evidence="5">The sequence shown here is derived from an EMBL/GenBank/DDBJ whole genome shotgun (WGS) entry which is preliminary data.</text>
</comment>
<keyword evidence="6" id="KW-1185">Reference proteome</keyword>
<keyword evidence="1" id="KW-0596">Phosphopantetheine</keyword>
<protein>
    <submittedName>
        <fullName evidence="5">Secondary metabolism biosynthetic enzyme</fullName>
    </submittedName>
</protein>
<proteinExistence type="predicted"/>
<keyword evidence="3" id="KW-0521">NADP</keyword>
<evidence type="ECO:0000256" key="2">
    <source>
        <dbReference type="ARBA" id="ARBA00022553"/>
    </source>
</evidence>
<evidence type="ECO:0000259" key="4">
    <source>
        <dbReference type="Pfam" id="PF00501"/>
    </source>
</evidence>
<dbReference type="EMBL" id="BAAFGZ010000495">
    <property type="protein sequence ID" value="GAB0138809.1"/>
    <property type="molecule type" value="Genomic_DNA"/>
</dbReference>
<reference evidence="6" key="1">
    <citation type="submission" date="2024-06" db="EMBL/GenBank/DDBJ databases">
        <title>Draft Genome Sequences of Epichloe bromicola Strains Isolated from Elymus ciliaris.</title>
        <authorList>
            <consortium name="Epichloe bromicola genome sequencing consortium"/>
            <person name="Miura A."/>
            <person name="Imano S."/>
            <person name="Ashida A."/>
            <person name="Sato I."/>
            <person name="Chiba S."/>
            <person name="Tanaka A."/>
            <person name="Camagna M."/>
            <person name="Takemoto D."/>
        </authorList>
    </citation>
    <scope>NUCLEOTIDE SEQUENCE [LARGE SCALE GENOMIC DNA]</scope>
    <source>
        <strain evidence="6">DP</strain>
    </source>
</reference>
<gene>
    <name evidence="5" type="primary">g7031</name>
    <name evidence="5" type="ORF">EsDP_00007031</name>
</gene>
<dbReference type="SUPFAM" id="SSF56801">
    <property type="entry name" value="Acetyl-CoA synthetase-like"/>
    <property type="match status" value="1"/>
</dbReference>
<evidence type="ECO:0000313" key="6">
    <source>
        <dbReference type="Proteomes" id="UP001562357"/>
    </source>
</evidence>
<evidence type="ECO:0000313" key="5">
    <source>
        <dbReference type="EMBL" id="GAB0138809.1"/>
    </source>
</evidence>
<dbReference type="Gene3D" id="3.40.50.12780">
    <property type="entry name" value="N-terminal domain of ligase-like"/>
    <property type="match status" value="1"/>
</dbReference>
<accession>A0ABQ0CZD3</accession>
<dbReference type="InterPro" id="IPR051414">
    <property type="entry name" value="Adenylate-forming_Reductase"/>
</dbReference>
<dbReference type="PROSITE" id="PS00455">
    <property type="entry name" value="AMP_BINDING"/>
    <property type="match status" value="1"/>
</dbReference>
<dbReference type="PANTHER" id="PTHR43439:SF2">
    <property type="entry name" value="ENZYME, PUTATIVE (JCVI)-RELATED"/>
    <property type="match status" value="1"/>
</dbReference>
<dbReference type="Proteomes" id="UP001562357">
    <property type="component" value="Unassembled WGS sequence"/>
</dbReference>
<dbReference type="InterPro" id="IPR042099">
    <property type="entry name" value="ANL_N_sf"/>
</dbReference>
<organism evidence="5 6">
    <name type="scientific">Epichloe bromicola</name>
    <dbReference type="NCBI Taxonomy" id="79588"/>
    <lineage>
        <taxon>Eukaryota</taxon>
        <taxon>Fungi</taxon>
        <taxon>Dikarya</taxon>
        <taxon>Ascomycota</taxon>
        <taxon>Pezizomycotina</taxon>
        <taxon>Sordariomycetes</taxon>
        <taxon>Hypocreomycetidae</taxon>
        <taxon>Hypocreales</taxon>
        <taxon>Clavicipitaceae</taxon>
        <taxon>Epichloe</taxon>
    </lineage>
</organism>
<dbReference type="InterPro" id="IPR000873">
    <property type="entry name" value="AMP-dep_synth/lig_dom"/>
</dbReference>
<name>A0ABQ0CZD3_9HYPO</name>
<dbReference type="InterPro" id="IPR020845">
    <property type="entry name" value="AMP-binding_CS"/>
</dbReference>
<feature type="domain" description="AMP-dependent synthetase/ligase" evidence="4">
    <location>
        <begin position="26"/>
        <end position="317"/>
    </location>
</feature>
<sequence length="337" mass="37397">MAVTAEQSAQQPRYVPRLMPIVVDQIAASEPERPYIYQAKSSRPEDGWAPVSFGKLANAVNHVAHIISETVKKESTDKFPTLVYAGGNDVRNGIVALATVKAGCQAFFVSPRNTVEGQQSLFERTNCKHIWYSESCRSAVDTWTRGMKITSWQVPPWEEWLRAETTLFPYTKSYEEARWDPLLVLHTSGSTGIPKPIVVRQGSMGVSDLFRHSLAPLHGGEYFLNYWKSHSTRILSMMPGFHAAGMVVNFLTVPIYCTLPVALPPNHQPVTAELALRCLLNSGSDGALMPPSIVEELSSWEKGLEALRKLNYVSFGGGTDINTHQHPKTNPKTKTNC</sequence>
<dbReference type="PANTHER" id="PTHR43439">
    <property type="entry name" value="PHENYLACETATE-COENZYME A LIGASE"/>
    <property type="match status" value="1"/>
</dbReference>